<dbReference type="InterPro" id="IPR017900">
    <property type="entry name" value="4Fe4S_Fe_S_CS"/>
</dbReference>
<keyword evidence="5" id="KW-0411">Iron-sulfur</keyword>
<evidence type="ECO:0000259" key="6">
    <source>
        <dbReference type="PROSITE" id="PS51379"/>
    </source>
</evidence>
<dbReference type="Gene3D" id="3.30.70.20">
    <property type="match status" value="2"/>
</dbReference>
<dbReference type="AlphaFoldDB" id="A0A0A8B595"/>
<dbReference type="OrthoDB" id="3172733at2"/>
<dbReference type="Pfam" id="PF12800">
    <property type="entry name" value="Fer4_4"/>
    <property type="match status" value="1"/>
</dbReference>
<sequence>MSMEDGKKGARPAVDAAAVSRRTLMAAAGCSVALMGLGALKYAGTPAQLRPPGGQDEERLMAACIRCQKCFGACPRRIIVPAKLESGVLSVRTPVLSFDDSYCDWCAEENGGVPLCVSACPTEALHLPPEATAEKTIIGMAKIDQKTCLAFRDTGCRYCYDACPYDAIELRTDDGTNPRPYIIEDRCNGCGACESVCVSLTAGALASSASERAVVIRPIEKA</sequence>
<keyword evidence="3" id="KW-0479">Metal-binding</keyword>
<dbReference type="HOGENOM" id="CLU_077329_0_1_11"/>
<evidence type="ECO:0000256" key="2">
    <source>
        <dbReference type="ARBA" id="ARBA00022485"/>
    </source>
</evidence>
<keyword evidence="8" id="KW-1185">Reference proteome</keyword>
<dbReference type="CDD" id="cd16373">
    <property type="entry name" value="DMSOR_beta_like"/>
    <property type="match status" value="1"/>
</dbReference>
<evidence type="ECO:0000256" key="4">
    <source>
        <dbReference type="ARBA" id="ARBA00023004"/>
    </source>
</evidence>
<dbReference type="GO" id="GO:0046872">
    <property type="term" value="F:metal ion binding"/>
    <property type="evidence" value="ECO:0007669"/>
    <property type="project" value="UniProtKB-KW"/>
</dbReference>
<evidence type="ECO:0000313" key="8">
    <source>
        <dbReference type="Proteomes" id="UP000031121"/>
    </source>
</evidence>
<feature type="domain" description="4Fe-4S ferredoxin-type" evidence="6">
    <location>
        <begin position="178"/>
        <end position="208"/>
    </location>
</feature>
<dbReference type="KEGG" id="cbac:JI75_08390"/>
<dbReference type="InterPro" id="IPR050157">
    <property type="entry name" value="PSI_iron-sulfur_center"/>
</dbReference>
<comment type="cofactor">
    <cofactor evidence="1">
        <name>[4Fe-4S] cluster</name>
        <dbReference type="ChEBI" id="CHEBI:49883"/>
    </cofactor>
</comment>
<dbReference type="PROSITE" id="PS51318">
    <property type="entry name" value="TAT"/>
    <property type="match status" value="1"/>
</dbReference>
<reference evidence="7 8" key="2">
    <citation type="journal article" date="2015" name="Genome Announc.">
        <title>Complete Genome Sequence of Coriobacteriaceae Strain 68-1-3, a Novel Mucus-Degrading Isolate from the Swine Intestinal Tract.</title>
        <authorList>
            <person name="Looft T."/>
            <person name="Bayles D.O."/>
            <person name="Alt D.P."/>
            <person name="Stanton T.B."/>
        </authorList>
    </citation>
    <scope>NUCLEOTIDE SEQUENCE [LARGE SCALE GENOMIC DNA]</scope>
    <source>
        <strain evidence="7 8">68-1-3</strain>
    </source>
</reference>
<reference evidence="8" key="1">
    <citation type="submission" date="2014-08" db="EMBL/GenBank/DDBJ databases">
        <title>Coriobacteriaceae sp. complete genome.</title>
        <authorList>
            <person name="Looft T."/>
            <person name="Bayles D.O."/>
            <person name="Stanton T.B."/>
        </authorList>
    </citation>
    <scope>NUCLEOTIDE SEQUENCE [LARGE SCALE GENOMIC DNA]</scope>
    <source>
        <strain evidence="8">68-1-3</strain>
    </source>
</reference>
<evidence type="ECO:0000256" key="5">
    <source>
        <dbReference type="ARBA" id="ARBA00023014"/>
    </source>
</evidence>
<dbReference type="GO" id="GO:0051539">
    <property type="term" value="F:4 iron, 4 sulfur cluster binding"/>
    <property type="evidence" value="ECO:0007669"/>
    <property type="project" value="UniProtKB-KW"/>
</dbReference>
<proteinExistence type="predicted"/>
<accession>A0A0A8B595</accession>
<feature type="domain" description="4Fe-4S ferredoxin-type" evidence="6">
    <location>
        <begin position="139"/>
        <end position="173"/>
    </location>
</feature>
<dbReference type="EMBL" id="CP009302">
    <property type="protein sequence ID" value="AJC12661.1"/>
    <property type="molecule type" value="Genomic_DNA"/>
</dbReference>
<name>A0A0A8B595_9ACTN</name>
<dbReference type="PANTHER" id="PTHR24960">
    <property type="entry name" value="PHOTOSYSTEM I IRON-SULFUR CENTER-RELATED"/>
    <property type="match status" value="1"/>
</dbReference>
<keyword evidence="4" id="KW-0408">Iron</keyword>
<dbReference type="PANTHER" id="PTHR24960:SF79">
    <property type="entry name" value="PHOTOSYSTEM I IRON-SULFUR CENTER"/>
    <property type="match status" value="1"/>
</dbReference>
<evidence type="ECO:0000256" key="3">
    <source>
        <dbReference type="ARBA" id="ARBA00022723"/>
    </source>
</evidence>
<dbReference type="SUPFAM" id="SSF54862">
    <property type="entry name" value="4Fe-4S ferredoxins"/>
    <property type="match status" value="1"/>
</dbReference>
<dbReference type="PROSITE" id="PS00198">
    <property type="entry name" value="4FE4S_FER_1"/>
    <property type="match status" value="1"/>
</dbReference>
<evidence type="ECO:0000256" key="1">
    <source>
        <dbReference type="ARBA" id="ARBA00001966"/>
    </source>
</evidence>
<gene>
    <name evidence="7" type="ORF">JI75_08390</name>
</gene>
<dbReference type="InterPro" id="IPR017896">
    <property type="entry name" value="4Fe4S_Fe-S-bd"/>
</dbReference>
<organism evidence="7 8">
    <name type="scientific">Berryella intestinalis</name>
    <dbReference type="NCBI Taxonomy" id="1531429"/>
    <lineage>
        <taxon>Bacteria</taxon>
        <taxon>Bacillati</taxon>
        <taxon>Actinomycetota</taxon>
        <taxon>Coriobacteriia</taxon>
        <taxon>Eggerthellales</taxon>
        <taxon>Eggerthellaceae</taxon>
        <taxon>Berryella</taxon>
    </lineage>
</organism>
<dbReference type="RefSeq" id="WP_039690100.1">
    <property type="nucleotide sequence ID" value="NZ_CP009302.1"/>
</dbReference>
<dbReference type="STRING" id="1531429.JI75_08390"/>
<dbReference type="Proteomes" id="UP000031121">
    <property type="component" value="Chromosome"/>
</dbReference>
<dbReference type="InterPro" id="IPR006311">
    <property type="entry name" value="TAT_signal"/>
</dbReference>
<dbReference type="PROSITE" id="PS51379">
    <property type="entry name" value="4FE4S_FER_2"/>
    <property type="match status" value="3"/>
</dbReference>
<dbReference type="Pfam" id="PF12838">
    <property type="entry name" value="Fer4_7"/>
    <property type="match status" value="1"/>
</dbReference>
<keyword evidence="2" id="KW-0004">4Fe-4S</keyword>
<feature type="domain" description="4Fe-4S ferredoxin-type" evidence="6">
    <location>
        <begin position="55"/>
        <end position="84"/>
    </location>
</feature>
<evidence type="ECO:0000313" key="7">
    <source>
        <dbReference type="EMBL" id="AJC12661.1"/>
    </source>
</evidence>
<protein>
    <submittedName>
        <fullName evidence="7">4Fe-4S ferredoxin</fullName>
    </submittedName>
</protein>